<feature type="transmembrane region" description="Helical" evidence="1">
    <location>
        <begin position="25"/>
        <end position="43"/>
    </location>
</feature>
<evidence type="ECO:0000313" key="2">
    <source>
        <dbReference type="EMBL" id="MBB5031665.1"/>
    </source>
</evidence>
<reference evidence="2 3" key="1">
    <citation type="submission" date="2020-08" db="EMBL/GenBank/DDBJ databases">
        <title>Genomic Encyclopedia of Type Strains, Phase IV (KMG-IV): sequencing the most valuable type-strain genomes for metagenomic binning, comparative biology and taxonomic classification.</title>
        <authorList>
            <person name="Goeker M."/>
        </authorList>
    </citation>
    <scope>NUCLEOTIDE SEQUENCE [LARGE SCALE GENOMIC DNA]</scope>
    <source>
        <strain evidence="2 3">DSM 12252</strain>
    </source>
</reference>
<name>A0A7W7Y9A8_9BACT</name>
<keyword evidence="1" id="KW-0812">Transmembrane</keyword>
<gene>
    <name evidence="2" type="ORF">HNQ65_001233</name>
</gene>
<proteinExistence type="predicted"/>
<dbReference type="InterPro" id="IPR011990">
    <property type="entry name" value="TPR-like_helical_dom_sf"/>
</dbReference>
<evidence type="ECO:0000256" key="1">
    <source>
        <dbReference type="SAM" id="Phobius"/>
    </source>
</evidence>
<dbReference type="Gene3D" id="1.25.40.10">
    <property type="entry name" value="Tetratricopeptide repeat domain"/>
    <property type="match status" value="2"/>
</dbReference>
<dbReference type="PANTHER" id="PTHR12558:SF13">
    <property type="entry name" value="CELL DIVISION CYCLE PROTEIN 27 HOMOLOG"/>
    <property type="match status" value="1"/>
</dbReference>
<dbReference type="EMBL" id="JACHIG010000002">
    <property type="protein sequence ID" value="MBB5031665.1"/>
    <property type="molecule type" value="Genomic_DNA"/>
</dbReference>
<keyword evidence="3" id="KW-1185">Reference proteome</keyword>
<dbReference type="SMART" id="SM00028">
    <property type="entry name" value="TPR"/>
    <property type="match status" value="3"/>
</dbReference>
<dbReference type="Proteomes" id="UP000590740">
    <property type="component" value="Unassembled WGS sequence"/>
</dbReference>
<organism evidence="2 3">
    <name type="scientific">Prosthecobacter vanneervenii</name>
    <dbReference type="NCBI Taxonomy" id="48466"/>
    <lineage>
        <taxon>Bacteria</taxon>
        <taxon>Pseudomonadati</taxon>
        <taxon>Verrucomicrobiota</taxon>
        <taxon>Verrucomicrobiia</taxon>
        <taxon>Verrucomicrobiales</taxon>
        <taxon>Verrucomicrobiaceae</taxon>
        <taxon>Prosthecobacter</taxon>
    </lineage>
</organism>
<dbReference type="AlphaFoldDB" id="A0A7W7Y9A8"/>
<protein>
    <submittedName>
        <fullName evidence="2">Tetratricopeptide (TPR) repeat protein</fullName>
    </submittedName>
</protein>
<keyword evidence="1" id="KW-0472">Membrane</keyword>
<dbReference type="SUPFAM" id="SSF48452">
    <property type="entry name" value="TPR-like"/>
    <property type="match status" value="2"/>
</dbReference>
<dbReference type="InterPro" id="IPR019734">
    <property type="entry name" value="TPR_rpt"/>
</dbReference>
<dbReference type="RefSeq" id="WP_184338602.1">
    <property type="nucleotide sequence ID" value="NZ_JACHIG010000002.1"/>
</dbReference>
<accession>A0A7W7Y9A8</accession>
<sequence>MTGEFLDHTRHRIDYMLDERRPKDAMLGLPAFFALLVLIFMVINSRTDDSLENISKLEREAQSQLDQGHFAEARLAAMRVMQDGKINSKAIVIEAKALSGMRREGDALRLLSRIAPLTRPGYAPAHVLQAVIILGQRNPNVALAQEHINNAINSDPANQDARELAARLAAGQQRWKLALQHLDKMELEKRPDIMLMKATALQYTGQEDASIELAAKAEKALRAMAKKVTASGHEVRFSIAVCLSLQRRFDEAVQWITSTTKGSPSKEERQLIGGIYLSWSRHLKDQPTYDRTLVLKLLEQGIHASPESQDLIMAFLGDCEELTSAPEERQRYVERILGNGGISNSFLHYYLGVMDWKQGRRESAKSHFELASSLNPGFKVISNNLAMAIASVSTDKAELEKALAIINELVQKEPENPFFLDTRGHIYAKMGQLKEAVRDIERSLPNARDKNSAHALLAELYQQLNMPELAAKHRSASLMHMASTEDAPATR</sequence>
<dbReference type="PANTHER" id="PTHR12558">
    <property type="entry name" value="CELL DIVISION CYCLE 16,23,27"/>
    <property type="match status" value="1"/>
</dbReference>
<keyword evidence="1" id="KW-1133">Transmembrane helix</keyword>
<comment type="caution">
    <text evidence="2">The sequence shown here is derived from an EMBL/GenBank/DDBJ whole genome shotgun (WGS) entry which is preliminary data.</text>
</comment>
<evidence type="ECO:0000313" key="3">
    <source>
        <dbReference type="Proteomes" id="UP000590740"/>
    </source>
</evidence>